<keyword evidence="4 7" id="KW-0812">Transmembrane</keyword>
<dbReference type="InterPro" id="IPR035906">
    <property type="entry name" value="MetI-like_sf"/>
</dbReference>
<dbReference type="PANTHER" id="PTHR43744:SF12">
    <property type="entry name" value="ABC TRANSPORTER PERMEASE PROTEIN MG189-RELATED"/>
    <property type="match status" value="1"/>
</dbReference>
<dbReference type="Pfam" id="PF00528">
    <property type="entry name" value="BPD_transp_1"/>
    <property type="match status" value="1"/>
</dbReference>
<comment type="subcellular location">
    <subcellularLocation>
        <location evidence="1 7">Cell membrane</location>
        <topology evidence="1 7">Multi-pass membrane protein</topology>
    </subcellularLocation>
</comment>
<evidence type="ECO:0000256" key="3">
    <source>
        <dbReference type="ARBA" id="ARBA00022475"/>
    </source>
</evidence>
<dbReference type="AlphaFoldDB" id="A0A9X1NR73"/>
<gene>
    <name evidence="9" type="ORF">LRX75_02170</name>
</gene>
<evidence type="ECO:0000256" key="4">
    <source>
        <dbReference type="ARBA" id="ARBA00022692"/>
    </source>
</evidence>
<keyword evidence="6 7" id="KW-0472">Membrane</keyword>
<feature type="transmembrane region" description="Helical" evidence="7">
    <location>
        <begin position="68"/>
        <end position="92"/>
    </location>
</feature>
<evidence type="ECO:0000256" key="7">
    <source>
        <dbReference type="RuleBase" id="RU363032"/>
    </source>
</evidence>
<protein>
    <submittedName>
        <fullName evidence="9">Carbohydrate ABC transporter permease</fullName>
    </submittedName>
</protein>
<dbReference type="PANTHER" id="PTHR43744">
    <property type="entry name" value="ABC TRANSPORTER PERMEASE PROTEIN MG189-RELATED-RELATED"/>
    <property type="match status" value="1"/>
</dbReference>
<name>A0A9X1NR73_9HYPH</name>
<proteinExistence type="inferred from homology"/>
<evidence type="ECO:0000313" key="9">
    <source>
        <dbReference type="EMBL" id="MCD7107838.1"/>
    </source>
</evidence>
<dbReference type="PROSITE" id="PS50928">
    <property type="entry name" value="ABC_TM1"/>
    <property type="match status" value="1"/>
</dbReference>
<dbReference type="InterPro" id="IPR000515">
    <property type="entry name" value="MetI-like"/>
</dbReference>
<feature type="transmembrane region" description="Helical" evidence="7">
    <location>
        <begin position="239"/>
        <end position="260"/>
    </location>
</feature>
<organism evidence="9 10">
    <name type="scientific">Rhizobium quercicola</name>
    <dbReference type="NCBI Taxonomy" id="2901226"/>
    <lineage>
        <taxon>Bacteria</taxon>
        <taxon>Pseudomonadati</taxon>
        <taxon>Pseudomonadota</taxon>
        <taxon>Alphaproteobacteria</taxon>
        <taxon>Hyphomicrobiales</taxon>
        <taxon>Rhizobiaceae</taxon>
        <taxon>Rhizobium/Agrobacterium group</taxon>
        <taxon>Rhizobium</taxon>
    </lineage>
</organism>
<keyword evidence="5 7" id="KW-1133">Transmembrane helix</keyword>
<sequence length="273" mass="29849">MTSRYRLVSIGLHLVMTVWTLFVLAPLCLMFVAAFKSQADIFTRPLGLPKTLSFAAFERAWGIGIGGFLFNSVVVTALSVTLIVVVSALAAYVLARASSRRMQVLYLLIVAGFAVPVQSVLVPLYQLVSAAGLLNSQIAIVIPYAAYGIPFTTMLFYAFFLEFPRELEEAARLDGCSRFQVFWRIVLPLSGPVVASAAIFQAVFNWNEFILALMLLTETRVRTLPVGIYGLIGQYSADWPALMAGLAIATLPLLVVFVAAQRHFVRSMSGLGK</sequence>
<dbReference type="RefSeq" id="WP_231811558.1">
    <property type="nucleotide sequence ID" value="NZ_JAJOZR010000001.1"/>
</dbReference>
<keyword evidence="10" id="KW-1185">Reference proteome</keyword>
<dbReference type="SUPFAM" id="SSF161098">
    <property type="entry name" value="MetI-like"/>
    <property type="match status" value="1"/>
</dbReference>
<dbReference type="Proteomes" id="UP001139089">
    <property type="component" value="Unassembled WGS sequence"/>
</dbReference>
<dbReference type="Gene3D" id="1.10.3720.10">
    <property type="entry name" value="MetI-like"/>
    <property type="match status" value="1"/>
</dbReference>
<evidence type="ECO:0000259" key="8">
    <source>
        <dbReference type="PROSITE" id="PS50928"/>
    </source>
</evidence>
<dbReference type="GO" id="GO:0005886">
    <property type="term" value="C:plasma membrane"/>
    <property type="evidence" value="ECO:0007669"/>
    <property type="project" value="UniProtKB-SubCell"/>
</dbReference>
<dbReference type="GO" id="GO:0055085">
    <property type="term" value="P:transmembrane transport"/>
    <property type="evidence" value="ECO:0007669"/>
    <property type="project" value="InterPro"/>
</dbReference>
<reference evidence="9" key="1">
    <citation type="submission" date="2021-12" db="EMBL/GenBank/DDBJ databases">
        <authorList>
            <person name="Li Y."/>
        </authorList>
    </citation>
    <scope>NUCLEOTIDE SEQUENCE</scope>
    <source>
        <strain evidence="9">DKSPLA3</strain>
    </source>
</reference>
<feature type="domain" description="ABC transmembrane type-1" evidence="8">
    <location>
        <begin position="69"/>
        <end position="260"/>
    </location>
</feature>
<comment type="similarity">
    <text evidence="7">Belongs to the binding-protein-dependent transport system permease family.</text>
</comment>
<keyword evidence="3" id="KW-1003">Cell membrane</keyword>
<evidence type="ECO:0000256" key="6">
    <source>
        <dbReference type="ARBA" id="ARBA00023136"/>
    </source>
</evidence>
<feature type="transmembrane region" description="Helical" evidence="7">
    <location>
        <begin position="181"/>
        <end position="204"/>
    </location>
</feature>
<dbReference type="CDD" id="cd06261">
    <property type="entry name" value="TM_PBP2"/>
    <property type="match status" value="1"/>
</dbReference>
<comment type="caution">
    <text evidence="9">The sequence shown here is derived from an EMBL/GenBank/DDBJ whole genome shotgun (WGS) entry which is preliminary data.</text>
</comment>
<evidence type="ECO:0000256" key="2">
    <source>
        <dbReference type="ARBA" id="ARBA00022448"/>
    </source>
</evidence>
<keyword evidence="2 7" id="KW-0813">Transport</keyword>
<evidence type="ECO:0000313" key="10">
    <source>
        <dbReference type="Proteomes" id="UP001139089"/>
    </source>
</evidence>
<feature type="transmembrane region" description="Helical" evidence="7">
    <location>
        <begin position="138"/>
        <end position="160"/>
    </location>
</feature>
<accession>A0A9X1NR73</accession>
<evidence type="ECO:0000256" key="1">
    <source>
        <dbReference type="ARBA" id="ARBA00004651"/>
    </source>
</evidence>
<dbReference type="EMBL" id="JAJOZR010000001">
    <property type="protein sequence ID" value="MCD7107838.1"/>
    <property type="molecule type" value="Genomic_DNA"/>
</dbReference>
<feature type="transmembrane region" description="Helical" evidence="7">
    <location>
        <begin position="104"/>
        <end position="126"/>
    </location>
</feature>
<feature type="transmembrane region" description="Helical" evidence="7">
    <location>
        <begin position="12"/>
        <end position="35"/>
    </location>
</feature>
<evidence type="ECO:0000256" key="5">
    <source>
        <dbReference type="ARBA" id="ARBA00022989"/>
    </source>
</evidence>